<dbReference type="InterPro" id="IPR000792">
    <property type="entry name" value="Tscrpt_reg_LuxR_C"/>
</dbReference>
<keyword evidence="2" id="KW-0067">ATP-binding</keyword>
<organism evidence="5 6">
    <name type="scientific">Streptosporangium vulgare</name>
    <dbReference type="NCBI Taxonomy" id="46190"/>
    <lineage>
        <taxon>Bacteria</taxon>
        <taxon>Bacillati</taxon>
        <taxon>Actinomycetota</taxon>
        <taxon>Actinomycetes</taxon>
        <taxon>Streptosporangiales</taxon>
        <taxon>Streptosporangiaceae</taxon>
        <taxon>Streptosporangium</taxon>
    </lineage>
</organism>
<feature type="domain" description="HTH luxR-type" evidence="4">
    <location>
        <begin position="929"/>
        <end position="994"/>
    </location>
</feature>
<evidence type="ECO:0000256" key="3">
    <source>
        <dbReference type="SAM" id="MobiDB-lite"/>
    </source>
</evidence>
<dbReference type="PRINTS" id="PR00038">
    <property type="entry name" value="HTHLUXR"/>
</dbReference>
<evidence type="ECO:0000313" key="6">
    <source>
        <dbReference type="Proteomes" id="UP001589610"/>
    </source>
</evidence>
<dbReference type="InterPro" id="IPR027417">
    <property type="entry name" value="P-loop_NTPase"/>
</dbReference>
<dbReference type="PANTHER" id="PTHR16305:SF35">
    <property type="entry name" value="TRANSCRIPTIONAL ACTIVATOR DOMAIN"/>
    <property type="match status" value="1"/>
</dbReference>
<dbReference type="Pfam" id="PF13191">
    <property type="entry name" value="AAA_16"/>
    <property type="match status" value="1"/>
</dbReference>
<reference evidence="5 6" key="1">
    <citation type="submission" date="2024-09" db="EMBL/GenBank/DDBJ databases">
        <authorList>
            <person name="Sun Q."/>
            <person name="Mori K."/>
        </authorList>
    </citation>
    <scope>NUCLEOTIDE SEQUENCE [LARGE SCALE GENOMIC DNA]</scope>
    <source>
        <strain evidence="5 6">JCM 3028</strain>
    </source>
</reference>
<dbReference type="PANTHER" id="PTHR16305">
    <property type="entry name" value="TESTICULAR SOLUBLE ADENYLYL CYCLASE"/>
    <property type="match status" value="1"/>
</dbReference>
<dbReference type="SUPFAM" id="SSF52540">
    <property type="entry name" value="P-loop containing nucleoside triphosphate hydrolases"/>
    <property type="match status" value="1"/>
</dbReference>
<proteinExistence type="predicted"/>
<evidence type="ECO:0000256" key="1">
    <source>
        <dbReference type="ARBA" id="ARBA00022741"/>
    </source>
</evidence>
<evidence type="ECO:0000256" key="2">
    <source>
        <dbReference type="ARBA" id="ARBA00022840"/>
    </source>
</evidence>
<dbReference type="EMBL" id="JBHMBS010000021">
    <property type="protein sequence ID" value="MFB9680233.1"/>
    <property type="molecule type" value="Genomic_DNA"/>
</dbReference>
<dbReference type="PROSITE" id="PS00622">
    <property type="entry name" value="HTH_LUXR_1"/>
    <property type="match status" value="1"/>
</dbReference>
<feature type="region of interest" description="Disordered" evidence="3">
    <location>
        <begin position="1"/>
        <end position="80"/>
    </location>
</feature>
<dbReference type="Pfam" id="PF00196">
    <property type="entry name" value="GerE"/>
    <property type="match status" value="1"/>
</dbReference>
<dbReference type="PROSITE" id="PS50043">
    <property type="entry name" value="HTH_LUXR_2"/>
    <property type="match status" value="1"/>
</dbReference>
<dbReference type="SMART" id="SM00421">
    <property type="entry name" value="HTH_LUXR"/>
    <property type="match status" value="1"/>
</dbReference>
<name>A0ABV5TM91_9ACTN</name>
<feature type="compositionally biased region" description="Basic and acidic residues" evidence="3">
    <location>
        <begin position="67"/>
        <end position="77"/>
    </location>
</feature>
<feature type="compositionally biased region" description="Low complexity" evidence="3">
    <location>
        <begin position="12"/>
        <end position="21"/>
    </location>
</feature>
<accession>A0ABV5TM91</accession>
<keyword evidence="6" id="KW-1185">Reference proteome</keyword>
<dbReference type="CDD" id="cd06170">
    <property type="entry name" value="LuxR_C_like"/>
    <property type="match status" value="1"/>
</dbReference>
<dbReference type="InterPro" id="IPR041664">
    <property type="entry name" value="AAA_16"/>
</dbReference>
<keyword evidence="1" id="KW-0547">Nucleotide-binding</keyword>
<comment type="caution">
    <text evidence="5">The sequence shown here is derived from an EMBL/GenBank/DDBJ whole genome shotgun (WGS) entry which is preliminary data.</text>
</comment>
<protein>
    <submittedName>
        <fullName evidence="5">AAA family ATPase</fullName>
    </submittedName>
</protein>
<dbReference type="InterPro" id="IPR016032">
    <property type="entry name" value="Sig_transdc_resp-reg_C-effctor"/>
</dbReference>
<sequence length="994" mass="106026">MTTTGNIVLVHGGTLLTPTPGEGATSGRGNAAPSDSAAAQGRPGRRRAVSGSGGDPGSPVRSSPEFAGRDPERERPWLHMSADQPVRALFGRESEQRRLGDFVDGVRTGGGAMLVRGEAGIGKSALLLDTAGVAAARGMRILRTVGVESETHMPFAGLHQVLLPLRAEIGELPAPQRGALEAAFGLTGGRVPDPFLIALAALNLLGEAAARSPVLLLVEDAHWLDRASADVLAFVARRLDSEPIVLLAAIRDGFQSPLDRAGLQELLLDRLDDTAATALLDVCSPTLAPATRTRLLREAAGNPLALVELPIASETVHGKGPLPPGWLPLTTRLEQTFTARLSGLPPTLRTMLLVAALNDSTALSEILDATALITAVPVTADDLAPAVTVRLVDVHEAGVSFRHPLMRSAIYQGASISQRHAVHAALADVLTGRPDRRLWHRAASTPRPDESIAVELENTARNVRRRGDLLSAVAALEHAVRLSENPAHRCERLVRAAEYAAELGRRDIVVRLLGEGERLGLSARQRARVVWIRESFEDGIRDGSAAAHSLADLAEGMAARGDVDLALKLLSSASLRCFWTHADERSRQRVVTVAEGLPVDDLDGRLLTVLAFAAPIERGGVVIERLRRLAAHPAGGRSAARLLGSPALMVGAFDLSEEFCAASLPALRAQGRLSLLARDLGAQAWSAARLADLSVAIPAAEEAARLAHETSQPLMHAIAQASGAVIAALRGEQDRVESLAVVAEQVALPVGARPVLATVQLARGLAALGEGRYADAFDHLRRMHDPADPAFHLALRWFSVAELADAAVHSGQSHAVAGIIEELEAVARTTPSPSLHADLRYARAVLADEAAAEPFFDAALGADLRRWPFVRARVQLAYGEWLRRQRRTAESRAPLRMARETFDALGVIPWSERARQELRASGESSRSRSSEARDVLTAQELQIAQMAADGLTNREIGEKLYLSHRTVGSHLYRIFPKLGITSRSALSTALRVSA</sequence>
<dbReference type="Proteomes" id="UP001589610">
    <property type="component" value="Unassembled WGS sequence"/>
</dbReference>
<dbReference type="Gene3D" id="1.10.10.10">
    <property type="entry name" value="Winged helix-like DNA-binding domain superfamily/Winged helix DNA-binding domain"/>
    <property type="match status" value="1"/>
</dbReference>
<dbReference type="InterPro" id="IPR036388">
    <property type="entry name" value="WH-like_DNA-bd_sf"/>
</dbReference>
<evidence type="ECO:0000259" key="4">
    <source>
        <dbReference type="PROSITE" id="PS50043"/>
    </source>
</evidence>
<gene>
    <name evidence="5" type="ORF">ACFFRH_32525</name>
</gene>
<evidence type="ECO:0000313" key="5">
    <source>
        <dbReference type="EMBL" id="MFB9680233.1"/>
    </source>
</evidence>
<dbReference type="SUPFAM" id="SSF46894">
    <property type="entry name" value="C-terminal effector domain of the bipartite response regulators"/>
    <property type="match status" value="1"/>
</dbReference>
<dbReference type="RefSeq" id="WP_386161222.1">
    <property type="nucleotide sequence ID" value="NZ_JBHMBS010000021.1"/>
</dbReference>